<name>A0A067SBT6_GALM3</name>
<dbReference type="AlphaFoldDB" id="A0A067SBT6"/>
<proteinExistence type="predicted"/>
<evidence type="ECO:0000313" key="3">
    <source>
        <dbReference type="Proteomes" id="UP000027222"/>
    </source>
</evidence>
<dbReference type="Proteomes" id="UP000027222">
    <property type="component" value="Unassembled WGS sequence"/>
</dbReference>
<dbReference type="EMBL" id="KL142408">
    <property type="protein sequence ID" value="KDR68336.1"/>
    <property type="molecule type" value="Genomic_DNA"/>
</dbReference>
<sequence>MHPPNCPLEQSFIILNFPFHFFQTVLLAGFALAMMNKANCLTACPSSTMLRFELSS</sequence>
<protein>
    <submittedName>
        <fullName evidence="2">Uncharacterized protein</fullName>
    </submittedName>
</protein>
<evidence type="ECO:0000256" key="1">
    <source>
        <dbReference type="SAM" id="Phobius"/>
    </source>
</evidence>
<reference evidence="3" key="1">
    <citation type="journal article" date="2014" name="Proc. Natl. Acad. Sci. U.S.A.">
        <title>Extensive sampling of basidiomycete genomes demonstrates inadequacy of the white-rot/brown-rot paradigm for wood decay fungi.</title>
        <authorList>
            <person name="Riley R."/>
            <person name="Salamov A.A."/>
            <person name="Brown D.W."/>
            <person name="Nagy L.G."/>
            <person name="Floudas D."/>
            <person name="Held B.W."/>
            <person name="Levasseur A."/>
            <person name="Lombard V."/>
            <person name="Morin E."/>
            <person name="Otillar R."/>
            <person name="Lindquist E.A."/>
            <person name="Sun H."/>
            <person name="LaButti K.M."/>
            <person name="Schmutz J."/>
            <person name="Jabbour D."/>
            <person name="Luo H."/>
            <person name="Baker S.E."/>
            <person name="Pisabarro A.G."/>
            <person name="Walton J.D."/>
            <person name="Blanchette R.A."/>
            <person name="Henrissat B."/>
            <person name="Martin F."/>
            <person name="Cullen D."/>
            <person name="Hibbett D.S."/>
            <person name="Grigoriev I.V."/>
        </authorList>
    </citation>
    <scope>NUCLEOTIDE SEQUENCE [LARGE SCALE GENOMIC DNA]</scope>
    <source>
        <strain evidence="3">CBS 339.88</strain>
    </source>
</reference>
<evidence type="ECO:0000313" key="2">
    <source>
        <dbReference type="EMBL" id="KDR68336.1"/>
    </source>
</evidence>
<keyword evidence="3" id="KW-1185">Reference proteome</keyword>
<dbReference type="HOGENOM" id="CLU_3014295_0_0_1"/>
<accession>A0A067SBT6</accession>
<organism evidence="2 3">
    <name type="scientific">Galerina marginata (strain CBS 339.88)</name>
    <dbReference type="NCBI Taxonomy" id="685588"/>
    <lineage>
        <taxon>Eukaryota</taxon>
        <taxon>Fungi</taxon>
        <taxon>Dikarya</taxon>
        <taxon>Basidiomycota</taxon>
        <taxon>Agaricomycotina</taxon>
        <taxon>Agaricomycetes</taxon>
        <taxon>Agaricomycetidae</taxon>
        <taxon>Agaricales</taxon>
        <taxon>Agaricineae</taxon>
        <taxon>Strophariaceae</taxon>
        <taxon>Galerina</taxon>
    </lineage>
</organism>
<keyword evidence="1" id="KW-0472">Membrane</keyword>
<feature type="transmembrane region" description="Helical" evidence="1">
    <location>
        <begin position="12"/>
        <end position="33"/>
    </location>
</feature>
<keyword evidence="1" id="KW-1133">Transmembrane helix</keyword>
<keyword evidence="1" id="KW-0812">Transmembrane</keyword>
<gene>
    <name evidence="2" type="ORF">GALMADRAFT_256965</name>
</gene>